<reference evidence="3" key="1">
    <citation type="journal article" date="2020" name="Stud. Mycol.">
        <title>101 Dothideomycetes genomes: a test case for predicting lifestyles and emergence of pathogens.</title>
        <authorList>
            <person name="Haridas S."/>
            <person name="Albert R."/>
            <person name="Binder M."/>
            <person name="Bloem J."/>
            <person name="Labutti K."/>
            <person name="Salamov A."/>
            <person name="Andreopoulos B."/>
            <person name="Baker S."/>
            <person name="Barry K."/>
            <person name="Bills G."/>
            <person name="Bluhm B."/>
            <person name="Cannon C."/>
            <person name="Castanera R."/>
            <person name="Culley D."/>
            <person name="Daum C."/>
            <person name="Ezra D."/>
            <person name="Gonzalez J."/>
            <person name="Henrissat B."/>
            <person name="Kuo A."/>
            <person name="Liang C."/>
            <person name="Lipzen A."/>
            <person name="Lutzoni F."/>
            <person name="Magnuson J."/>
            <person name="Mondo S."/>
            <person name="Nolan M."/>
            <person name="Ohm R."/>
            <person name="Pangilinan J."/>
            <person name="Park H.-J."/>
            <person name="Ramirez L."/>
            <person name="Alfaro M."/>
            <person name="Sun H."/>
            <person name="Tritt A."/>
            <person name="Yoshinaga Y."/>
            <person name="Zwiers L.-H."/>
            <person name="Turgeon B."/>
            <person name="Goodwin S."/>
            <person name="Spatafora J."/>
            <person name="Crous P."/>
            <person name="Grigoriev I."/>
        </authorList>
    </citation>
    <scope>NUCLEOTIDE SEQUENCE</scope>
    <source>
        <strain evidence="3">CBS 107.79</strain>
    </source>
</reference>
<dbReference type="AlphaFoldDB" id="A0A6A5VFW5"/>
<name>A0A6A5VFW5_9PLEO</name>
<evidence type="ECO:0000313" key="4">
    <source>
        <dbReference type="Proteomes" id="UP000800036"/>
    </source>
</evidence>
<protein>
    <submittedName>
        <fullName evidence="3">Uncharacterized protein</fullName>
    </submittedName>
</protein>
<proteinExistence type="predicted"/>
<keyword evidence="4" id="KW-1185">Reference proteome</keyword>
<keyword evidence="2" id="KW-0812">Transmembrane</keyword>
<feature type="compositionally biased region" description="Low complexity" evidence="1">
    <location>
        <begin position="150"/>
        <end position="159"/>
    </location>
</feature>
<sequence length="176" mass="18910">MDCAMRCPCPGPRRGASRVPWDLEVSKKVPPFEFHRGAQQSDYSTTASGSMSYHGLVTVVVTSIIISCCAAMMLIANAIRPGSLRDQCQNGLAATEGRQLNHGPPSDSPMIEKLVHLHVHSDTIPHLKLRSGDNDRLPGTTSPPPRQTRSHSTPTTSRSGALQTASSDARAKGYPL</sequence>
<dbReference type="EMBL" id="ML976671">
    <property type="protein sequence ID" value="KAF1975289.1"/>
    <property type="molecule type" value="Genomic_DNA"/>
</dbReference>
<dbReference type="Proteomes" id="UP000800036">
    <property type="component" value="Unassembled WGS sequence"/>
</dbReference>
<evidence type="ECO:0000256" key="1">
    <source>
        <dbReference type="SAM" id="MobiDB-lite"/>
    </source>
</evidence>
<feature type="compositionally biased region" description="Basic and acidic residues" evidence="1">
    <location>
        <begin position="126"/>
        <end position="136"/>
    </location>
</feature>
<keyword evidence="2" id="KW-0472">Membrane</keyword>
<organism evidence="3 4">
    <name type="scientific">Bimuria novae-zelandiae CBS 107.79</name>
    <dbReference type="NCBI Taxonomy" id="1447943"/>
    <lineage>
        <taxon>Eukaryota</taxon>
        <taxon>Fungi</taxon>
        <taxon>Dikarya</taxon>
        <taxon>Ascomycota</taxon>
        <taxon>Pezizomycotina</taxon>
        <taxon>Dothideomycetes</taxon>
        <taxon>Pleosporomycetidae</taxon>
        <taxon>Pleosporales</taxon>
        <taxon>Massarineae</taxon>
        <taxon>Didymosphaeriaceae</taxon>
        <taxon>Bimuria</taxon>
    </lineage>
</organism>
<feature type="region of interest" description="Disordered" evidence="1">
    <location>
        <begin position="126"/>
        <end position="176"/>
    </location>
</feature>
<evidence type="ECO:0000313" key="3">
    <source>
        <dbReference type="EMBL" id="KAF1975289.1"/>
    </source>
</evidence>
<feature type="transmembrane region" description="Helical" evidence="2">
    <location>
        <begin position="53"/>
        <end position="75"/>
    </location>
</feature>
<accession>A0A6A5VFW5</accession>
<evidence type="ECO:0000256" key="2">
    <source>
        <dbReference type="SAM" id="Phobius"/>
    </source>
</evidence>
<keyword evidence="2" id="KW-1133">Transmembrane helix</keyword>
<gene>
    <name evidence="3" type="ORF">BU23DRAFT_81488</name>
</gene>